<dbReference type="Pfam" id="PF07980">
    <property type="entry name" value="SusD_RagB"/>
    <property type="match status" value="1"/>
</dbReference>
<dbReference type="Proteomes" id="UP000660862">
    <property type="component" value="Unassembled WGS sequence"/>
</dbReference>
<keyword evidence="9" id="KW-1185">Reference proteome</keyword>
<gene>
    <name evidence="8" type="ORF">GCM10007415_05060</name>
</gene>
<comment type="subcellular location">
    <subcellularLocation>
        <location evidence="1">Cell outer membrane</location>
    </subcellularLocation>
</comment>
<accession>A0A917HE33</accession>
<keyword evidence="3" id="KW-0732">Signal</keyword>
<evidence type="ECO:0000256" key="4">
    <source>
        <dbReference type="ARBA" id="ARBA00023136"/>
    </source>
</evidence>
<comment type="caution">
    <text evidence="8">The sequence shown here is derived from an EMBL/GenBank/DDBJ whole genome shotgun (WGS) entry which is preliminary data.</text>
</comment>
<dbReference type="InterPro" id="IPR012944">
    <property type="entry name" value="SusD_RagB_dom"/>
</dbReference>
<feature type="domain" description="RagB/SusD" evidence="6">
    <location>
        <begin position="368"/>
        <end position="483"/>
    </location>
</feature>
<reference evidence="8" key="2">
    <citation type="submission" date="2020-09" db="EMBL/GenBank/DDBJ databases">
        <authorList>
            <person name="Sun Q."/>
            <person name="Zhou Y."/>
        </authorList>
    </citation>
    <scope>NUCLEOTIDE SEQUENCE</scope>
    <source>
        <strain evidence="8">CGMCC 1.12195</strain>
    </source>
</reference>
<keyword evidence="5" id="KW-0998">Cell outer membrane</keyword>
<evidence type="ECO:0000313" key="9">
    <source>
        <dbReference type="Proteomes" id="UP000660862"/>
    </source>
</evidence>
<evidence type="ECO:0000256" key="5">
    <source>
        <dbReference type="ARBA" id="ARBA00023237"/>
    </source>
</evidence>
<protein>
    <submittedName>
        <fullName evidence="8">Starch-binding protein</fullName>
    </submittedName>
</protein>
<name>A0A917HE33_9SPHI</name>
<dbReference type="EMBL" id="BMER01000001">
    <property type="protein sequence ID" value="GGG76291.1"/>
    <property type="molecule type" value="Genomic_DNA"/>
</dbReference>
<dbReference type="CDD" id="cd08977">
    <property type="entry name" value="SusD"/>
    <property type="match status" value="1"/>
</dbReference>
<evidence type="ECO:0000256" key="3">
    <source>
        <dbReference type="ARBA" id="ARBA00022729"/>
    </source>
</evidence>
<dbReference type="SUPFAM" id="SSF48452">
    <property type="entry name" value="TPR-like"/>
    <property type="match status" value="1"/>
</dbReference>
<dbReference type="AlphaFoldDB" id="A0A917HE33"/>
<evidence type="ECO:0000313" key="8">
    <source>
        <dbReference type="EMBL" id="GGG76291.1"/>
    </source>
</evidence>
<organism evidence="8 9">
    <name type="scientific">Parapedobacter pyrenivorans</name>
    <dbReference type="NCBI Taxonomy" id="1305674"/>
    <lineage>
        <taxon>Bacteria</taxon>
        <taxon>Pseudomonadati</taxon>
        <taxon>Bacteroidota</taxon>
        <taxon>Sphingobacteriia</taxon>
        <taxon>Sphingobacteriales</taxon>
        <taxon>Sphingobacteriaceae</taxon>
        <taxon>Parapedobacter</taxon>
    </lineage>
</organism>
<feature type="domain" description="SusD-like N-terminal" evidence="7">
    <location>
        <begin position="75"/>
        <end position="227"/>
    </location>
</feature>
<reference evidence="8" key="1">
    <citation type="journal article" date="2014" name="Int. J. Syst. Evol. Microbiol.">
        <title>Complete genome sequence of Corynebacterium casei LMG S-19264T (=DSM 44701T), isolated from a smear-ripened cheese.</title>
        <authorList>
            <consortium name="US DOE Joint Genome Institute (JGI-PGF)"/>
            <person name="Walter F."/>
            <person name="Albersmeier A."/>
            <person name="Kalinowski J."/>
            <person name="Ruckert C."/>
        </authorList>
    </citation>
    <scope>NUCLEOTIDE SEQUENCE</scope>
    <source>
        <strain evidence="8">CGMCC 1.12195</strain>
    </source>
</reference>
<dbReference type="GO" id="GO:0009279">
    <property type="term" value="C:cell outer membrane"/>
    <property type="evidence" value="ECO:0007669"/>
    <property type="project" value="UniProtKB-SubCell"/>
</dbReference>
<comment type="similarity">
    <text evidence="2">Belongs to the SusD family.</text>
</comment>
<sequence length="523" mass="60194">MVVLLASCEKFLEEEPKNSTYNEVFWDDARAGNNAIAGNYALMRNALMDGFSGVGNRYYMYGDMTANMYIGVHSDGYGHNEIGNGNYTSNYMVQSYGNWTLFYKSITMSNIILKEMPLVPEDVLLLEQDNPEAFRQKIMGQAYFLRAFTYFMLTKVWGDVPLVTEAYDDPINAPQLPRSPRADVLKQIEDDCHKAAALLDWGYTNSSERAVIVNKGSVYALLAHMYLWRATTSDLSSNQPEVRDVFSADTTILTLLTEGGYSQADTANYHNIFIGRSSEGIFELNMSENTLEGTDGHIGMKFLNNNYIPTYGADAAFFVKPGYLTSHFYELKAEWQWVWHADIAQWVWEEVLVNALDTKDIRFRSNFEDYSAERPVCVKYSNVIFRNPGQELEPHLSNNMTLFRLSDILLLQAEIALYQGNMPRAIEVINGFREHYGASETSLLTADMSEEKIMTEYILERGKELYLEGHLFFDLVRTRKCFDYVPWLTDTRFKQGGFFWPVDPRLFSENRYLVQTEYWRGKI</sequence>
<proteinExistence type="inferred from homology"/>
<evidence type="ECO:0000259" key="7">
    <source>
        <dbReference type="Pfam" id="PF14322"/>
    </source>
</evidence>
<dbReference type="InterPro" id="IPR011990">
    <property type="entry name" value="TPR-like_helical_dom_sf"/>
</dbReference>
<dbReference type="Pfam" id="PF14322">
    <property type="entry name" value="SusD-like_3"/>
    <property type="match status" value="1"/>
</dbReference>
<keyword evidence="4" id="KW-0472">Membrane</keyword>
<dbReference type="Gene3D" id="1.25.40.390">
    <property type="match status" value="1"/>
</dbReference>
<evidence type="ECO:0000256" key="2">
    <source>
        <dbReference type="ARBA" id="ARBA00006275"/>
    </source>
</evidence>
<evidence type="ECO:0000259" key="6">
    <source>
        <dbReference type="Pfam" id="PF07980"/>
    </source>
</evidence>
<dbReference type="InterPro" id="IPR033985">
    <property type="entry name" value="SusD-like_N"/>
</dbReference>
<evidence type="ECO:0000256" key="1">
    <source>
        <dbReference type="ARBA" id="ARBA00004442"/>
    </source>
</evidence>